<dbReference type="PANTHER" id="PTHR46033:SF8">
    <property type="entry name" value="PROTEIN MAINTENANCE OF MERISTEMS-LIKE"/>
    <property type="match status" value="1"/>
</dbReference>
<accession>A0A843TQ67</accession>
<feature type="region of interest" description="Disordered" evidence="1">
    <location>
        <begin position="1"/>
        <end position="31"/>
    </location>
</feature>
<dbReference type="AlphaFoldDB" id="A0A843TQ67"/>
<dbReference type="Pfam" id="PF10536">
    <property type="entry name" value="PMD"/>
    <property type="match status" value="1"/>
</dbReference>
<evidence type="ECO:0000256" key="1">
    <source>
        <dbReference type="SAM" id="MobiDB-lite"/>
    </source>
</evidence>
<feature type="region of interest" description="Disordered" evidence="1">
    <location>
        <begin position="473"/>
        <end position="497"/>
    </location>
</feature>
<evidence type="ECO:0000313" key="4">
    <source>
        <dbReference type="Proteomes" id="UP000652761"/>
    </source>
</evidence>
<evidence type="ECO:0000259" key="2">
    <source>
        <dbReference type="Pfam" id="PF10536"/>
    </source>
</evidence>
<proteinExistence type="predicted"/>
<organism evidence="3 4">
    <name type="scientific">Colocasia esculenta</name>
    <name type="common">Wild taro</name>
    <name type="synonym">Arum esculentum</name>
    <dbReference type="NCBI Taxonomy" id="4460"/>
    <lineage>
        <taxon>Eukaryota</taxon>
        <taxon>Viridiplantae</taxon>
        <taxon>Streptophyta</taxon>
        <taxon>Embryophyta</taxon>
        <taxon>Tracheophyta</taxon>
        <taxon>Spermatophyta</taxon>
        <taxon>Magnoliopsida</taxon>
        <taxon>Liliopsida</taxon>
        <taxon>Araceae</taxon>
        <taxon>Aroideae</taxon>
        <taxon>Colocasieae</taxon>
        <taxon>Colocasia</taxon>
    </lineage>
</organism>
<gene>
    <name evidence="3" type="ORF">Taro_005562</name>
</gene>
<sequence>MEGGKKSGEGPSRRKRQVERRSSQQRVEVPPVVEEEAIVEMEVEEEGEAPTMNGEMRARVSWTLVLAVFLAFPPFQRERIEEMGFGEIFRMERMRVDPALTQALRSSWDAEATTFVFPWGHMIPSLEDVSRIIGLRVYGKPVLPGPQVALQESLGLYEVGKSVGESEDEYLERLVRISRRELASELGAEADMDLRRFLVLFLGRLLFDTRGDAVHCRFLPLLENLSEVWAYLHLLALGRGDLTRSGLVPIARRWDSRRDSRNLGDQLERVQKAIDSYPYLDSYLGEGDEGQPWLVQARPYFGRSVWLHTRNLVLPLHLFLSQRSLGLQQSAVEFPVRDRFRRPGRSFRGLHDTTDWHERAKEQINNWEHRGKAVKSDATTDDAYLQAYALKYGGKVYKSARHQVDVAGEIASLQALLYSAVQDREADRRAGGSPSLLEAQLGGAVLRAEEAQSHLEERERDLRLTTEHAMDLQGQRDQLQGQRDQLQGEIQTTRSERDQLRIRAEATEAQVVEATRELEALRVQRSPADREELERVRAELRA</sequence>
<dbReference type="InterPro" id="IPR044824">
    <property type="entry name" value="MAIN-like"/>
</dbReference>
<evidence type="ECO:0000313" key="3">
    <source>
        <dbReference type="EMBL" id="MQL73205.1"/>
    </source>
</evidence>
<dbReference type="InterPro" id="IPR019557">
    <property type="entry name" value="AminoTfrase-like_pln_mobile"/>
</dbReference>
<feature type="compositionally biased region" description="Low complexity" evidence="1">
    <location>
        <begin position="473"/>
        <end position="488"/>
    </location>
</feature>
<comment type="caution">
    <text evidence="3">The sequence shown here is derived from an EMBL/GenBank/DDBJ whole genome shotgun (WGS) entry which is preliminary data.</text>
</comment>
<name>A0A843TQ67_COLES</name>
<protein>
    <recommendedName>
        <fullName evidence="2">Aminotransferase-like plant mobile domain-containing protein</fullName>
    </recommendedName>
</protein>
<dbReference type="Proteomes" id="UP000652761">
    <property type="component" value="Unassembled WGS sequence"/>
</dbReference>
<dbReference type="PANTHER" id="PTHR46033">
    <property type="entry name" value="PROTEIN MAIN-LIKE 2"/>
    <property type="match status" value="1"/>
</dbReference>
<feature type="domain" description="Aminotransferase-like plant mobile" evidence="2">
    <location>
        <begin position="84"/>
        <end position="228"/>
    </location>
</feature>
<dbReference type="GO" id="GO:0010073">
    <property type="term" value="P:meristem maintenance"/>
    <property type="evidence" value="ECO:0007669"/>
    <property type="project" value="InterPro"/>
</dbReference>
<keyword evidence="4" id="KW-1185">Reference proteome</keyword>
<feature type="compositionally biased region" description="Basic and acidic residues" evidence="1">
    <location>
        <begin position="1"/>
        <end position="12"/>
    </location>
</feature>
<dbReference type="EMBL" id="NMUH01000157">
    <property type="protein sequence ID" value="MQL73205.1"/>
    <property type="molecule type" value="Genomic_DNA"/>
</dbReference>
<reference evidence="3" key="1">
    <citation type="submission" date="2017-07" db="EMBL/GenBank/DDBJ databases">
        <title>Taro Niue Genome Assembly and Annotation.</title>
        <authorList>
            <person name="Atibalentja N."/>
            <person name="Keating K."/>
            <person name="Fields C.J."/>
        </authorList>
    </citation>
    <scope>NUCLEOTIDE SEQUENCE</scope>
    <source>
        <strain evidence="3">Niue_2</strain>
        <tissue evidence="3">Leaf</tissue>
    </source>
</reference>
<dbReference type="SUPFAM" id="SSF57997">
    <property type="entry name" value="Tropomyosin"/>
    <property type="match status" value="1"/>
</dbReference>